<protein>
    <recommendedName>
        <fullName evidence="3">F-box domain-containing protein</fullName>
    </recommendedName>
</protein>
<sequence>MDTVEQVLSGQQFHEPIFLPSAAVSHLLELGKEDESKINTLVGEITALQNRLDGHTRRLALIKNVLAPIRTLPPEILSLIFHCYVQYRKDDDSELDSLYYQHLPPAILLSHVCSSWRKIASHLPSLWTYVPVFTTRKRRCMPGGELLKTWLTRSNPLCVKLHIKSRDDRDLGPLESSYLDCLLPSSARWQSLTLDMPFIFPRHLLERSKISAPNLETLKLYTRDTISYHSLSALEKAPKLSEVELIGMDLGIDIWSTFKFPVHQIKALTIFGGSDDADTVQRAVEECPLLEDCSVLLSDYVVPPRFDAPLKRPNLKSLRILFGDLQGAPEFLDVFTMPQLTDLEVSHRTMDPKLVVGDRHNVFRYLTSFQERSGFKLRSLIFCNLTLNQLSTDEMLRLLRSIPSIKDLCIRECGMDLEQLSVGLTANPQHEICAPNLTDIDMRKKSSNGTVSEFGIAIAEMVASRWKPGPDDDGGMIKWPVAKLTSFNLELGWPLAERAFIKLQECSLEGMPLGLKCGQQT</sequence>
<dbReference type="InterPro" id="IPR032675">
    <property type="entry name" value="LRR_dom_sf"/>
</dbReference>
<proteinExistence type="predicted"/>
<evidence type="ECO:0000313" key="2">
    <source>
        <dbReference type="Proteomes" id="UP001498398"/>
    </source>
</evidence>
<dbReference type="Proteomes" id="UP001498398">
    <property type="component" value="Unassembled WGS sequence"/>
</dbReference>
<dbReference type="EMBL" id="JBANRG010000010">
    <property type="protein sequence ID" value="KAK7462877.1"/>
    <property type="molecule type" value="Genomic_DNA"/>
</dbReference>
<dbReference type="SUPFAM" id="SSF52047">
    <property type="entry name" value="RNI-like"/>
    <property type="match status" value="1"/>
</dbReference>
<organism evidence="1 2">
    <name type="scientific">Marasmiellus scandens</name>
    <dbReference type="NCBI Taxonomy" id="2682957"/>
    <lineage>
        <taxon>Eukaryota</taxon>
        <taxon>Fungi</taxon>
        <taxon>Dikarya</taxon>
        <taxon>Basidiomycota</taxon>
        <taxon>Agaricomycotina</taxon>
        <taxon>Agaricomycetes</taxon>
        <taxon>Agaricomycetidae</taxon>
        <taxon>Agaricales</taxon>
        <taxon>Marasmiineae</taxon>
        <taxon>Omphalotaceae</taxon>
        <taxon>Marasmiellus</taxon>
    </lineage>
</organism>
<gene>
    <name evidence="1" type="ORF">VKT23_007456</name>
</gene>
<dbReference type="Gene3D" id="3.80.10.10">
    <property type="entry name" value="Ribonuclease Inhibitor"/>
    <property type="match status" value="1"/>
</dbReference>
<evidence type="ECO:0008006" key="3">
    <source>
        <dbReference type="Google" id="ProtNLM"/>
    </source>
</evidence>
<comment type="caution">
    <text evidence="1">The sequence shown here is derived from an EMBL/GenBank/DDBJ whole genome shotgun (WGS) entry which is preliminary data.</text>
</comment>
<accession>A0ABR1JKI6</accession>
<name>A0ABR1JKI6_9AGAR</name>
<evidence type="ECO:0000313" key="1">
    <source>
        <dbReference type="EMBL" id="KAK7462877.1"/>
    </source>
</evidence>
<reference evidence="1 2" key="1">
    <citation type="submission" date="2024-01" db="EMBL/GenBank/DDBJ databases">
        <title>A draft genome for the cacao thread blight pathogen Marasmiellus scandens.</title>
        <authorList>
            <person name="Baruah I.K."/>
            <person name="Leung J."/>
            <person name="Bukari Y."/>
            <person name="Amoako-Attah I."/>
            <person name="Meinhardt L.W."/>
            <person name="Bailey B.A."/>
            <person name="Cohen S.P."/>
        </authorList>
    </citation>
    <scope>NUCLEOTIDE SEQUENCE [LARGE SCALE GENOMIC DNA]</scope>
    <source>
        <strain evidence="1 2">GH-19</strain>
    </source>
</reference>
<keyword evidence="2" id="KW-1185">Reference proteome</keyword>